<accession>A0AAD9UP78</accession>
<dbReference type="CDD" id="cd06257">
    <property type="entry name" value="DnaJ"/>
    <property type="match status" value="1"/>
</dbReference>
<keyword evidence="1" id="KW-0812">Transmembrane</keyword>
<feature type="transmembrane region" description="Helical" evidence="1">
    <location>
        <begin position="137"/>
        <end position="157"/>
    </location>
</feature>
<dbReference type="SMART" id="SM00271">
    <property type="entry name" value="DnaJ"/>
    <property type="match status" value="1"/>
</dbReference>
<keyword evidence="1" id="KW-1133">Transmembrane helix</keyword>
<dbReference type="InterPro" id="IPR036869">
    <property type="entry name" value="J_dom_sf"/>
</dbReference>
<organism evidence="3 4">
    <name type="scientific">Babesia duncani</name>
    <dbReference type="NCBI Taxonomy" id="323732"/>
    <lineage>
        <taxon>Eukaryota</taxon>
        <taxon>Sar</taxon>
        <taxon>Alveolata</taxon>
        <taxon>Apicomplexa</taxon>
        <taxon>Aconoidasida</taxon>
        <taxon>Piroplasmida</taxon>
        <taxon>Babesiidae</taxon>
        <taxon>Babesia</taxon>
    </lineage>
</organism>
<dbReference type="SUPFAM" id="SSF46565">
    <property type="entry name" value="Chaperone J-domain"/>
    <property type="match status" value="1"/>
</dbReference>
<dbReference type="RefSeq" id="XP_067803444.1">
    <property type="nucleotide sequence ID" value="XM_067946880.1"/>
</dbReference>
<reference evidence="3" key="1">
    <citation type="journal article" date="2023" name="Nat. Microbiol.">
        <title>Babesia duncani multi-omics identifies virulence factors and drug targets.</title>
        <authorList>
            <person name="Singh P."/>
            <person name="Lonardi S."/>
            <person name="Liang Q."/>
            <person name="Vydyam P."/>
            <person name="Khabirova E."/>
            <person name="Fang T."/>
            <person name="Gihaz S."/>
            <person name="Thekkiniath J."/>
            <person name="Munshi M."/>
            <person name="Abel S."/>
            <person name="Ciampossin L."/>
            <person name="Batugedara G."/>
            <person name="Gupta M."/>
            <person name="Lu X.M."/>
            <person name="Lenz T."/>
            <person name="Chakravarty S."/>
            <person name="Cornillot E."/>
            <person name="Hu Y."/>
            <person name="Ma W."/>
            <person name="Gonzalez L.M."/>
            <person name="Sanchez S."/>
            <person name="Estrada K."/>
            <person name="Sanchez-Flores A."/>
            <person name="Montero E."/>
            <person name="Harb O.S."/>
            <person name="Le Roch K.G."/>
            <person name="Mamoun C.B."/>
        </authorList>
    </citation>
    <scope>NUCLEOTIDE SEQUENCE</scope>
    <source>
        <strain evidence="3">WA1</strain>
    </source>
</reference>
<comment type="caution">
    <text evidence="3">The sequence shown here is derived from an EMBL/GenBank/DDBJ whole genome shotgun (WGS) entry which is preliminary data.</text>
</comment>
<sequence length="322" mass="37594">MDQLLLSIFVFTPLIDFLCNPKRKWNKYNKDTGRYVAISLVIFVVFYKSLKKEKNYFELLNVTPHASSHTIKKAFKSSAFLMHPDRNDATSPLEFTKFVEYYHIISKPNLRQIYSRFGDILSLEEEAASLFVNANEILYIIGIRTFTSFVVTVFMFLSSTNSKSLSACLTYDVFSTFLDIYLRFAPESEHFLYWAPILKYYTIFELVAFFRDYKMIFLYHSSLIERKNDISPDVASSLIKNNKLLIGHLNDYLRQCSRVTGTPIEKQKEILKHSKKEVDVLVDFEPLWDAAIKEAGITYKDASRLQIKKSMPQFNQSRLKNT</sequence>
<keyword evidence="1" id="KW-0472">Membrane</keyword>
<gene>
    <name evidence="3" type="ORF">BdWA1_001850</name>
</gene>
<evidence type="ECO:0000313" key="4">
    <source>
        <dbReference type="Proteomes" id="UP001214638"/>
    </source>
</evidence>
<dbReference type="PANTHER" id="PTHR44924">
    <property type="entry name" value="DNAJ SUBFAMILY A MEMBER 2"/>
    <property type="match status" value="1"/>
</dbReference>
<feature type="transmembrane region" description="Helical" evidence="1">
    <location>
        <begin position="191"/>
        <end position="210"/>
    </location>
</feature>
<evidence type="ECO:0000313" key="3">
    <source>
        <dbReference type="EMBL" id="KAK2196602.1"/>
    </source>
</evidence>
<dbReference type="PANTHER" id="PTHR44924:SF1">
    <property type="entry name" value="DNAJ SUBFAMILY A MEMBER 2"/>
    <property type="match status" value="1"/>
</dbReference>
<dbReference type="Gene3D" id="1.10.287.110">
    <property type="entry name" value="DnaJ domain"/>
    <property type="match status" value="1"/>
</dbReference>
<feature type="transmembrane region" description="Helical" evidence="1">
    <location>
        <begin position="33"/>
        <end position="50"/>
    </location>
</feature>
<dbReference type="AlphaFoldDB" id="A0AAD9UP78"/>
<evidence type="ECO:0000259" key="2">
    <source>
        <dbReference type="PROSITE" id="PS50076"/>
    </source>
</evidence>
<dbReference type="KEGG" id="bdw:94336148"/>
<dbReference type="Pfam" id="PF00226">
    <property type="entry name" value="DnaJ"/>
    <property type="match status" value="1"/>
</dbReference>
<name>A0AAD9UP78_9APIC</name>
<dbReference type="InterPro" id="IPR001623">
    <property type="entry name" value="DnaJ_domain"/>
</dbReference>
<dbReference type="GeneID" id="94336148"/>
<proteinExistence type="predicted"/>
<dbReference type="EMBL" id="JALLKP010000002">
    <property type="protein sequence ID" value="KAK2196602.1"/>
    <property type="molecule type" value="Genomic_DNA"/>
</dbReference>
<feature type="domain" description="J" evidence="2">
    <location>
        <begin position="55"/>
        <end position="118"/>
    </location>
</feature>
<evidence type="ECO:0000256" key="1">
    <source>
        <dbReference type="SAM" id="Phobius"/>
    </source>
</evidence>
<dbReference type="Proteomes" id="UP001214638">
    <property type="component" value="Unassembled WGS sequence"/>
</dbReference>
<dbReference type="PROSITE" id="PS50076">
    <property type="entry name" value="DNAJ_2"/>
    <property type="match status" value="1"/>
</dbReference>
<keyword evidence="4" id="KW-1185">Reference proteome</keyword>
<protein>
    <submittedName>
        <fullName evidence="3">Bifunctional DnaJ domain/Chaperone J-domain superfamily</fullName>
    </submittedName>
</protein>